<evidence type="ECO:0000313" key="3">
    <source>
        <dbReference type="EMBL" id="KAE8971779.1"/>
    </source>
</evidence>
<reference evidence="3 4" key="1">
    <citation type="submission" date="2018-09" db="EMBL/GenBank/DDBJ databases">
        <title>Genomic investigation of the strawberry pathogen Phytophthora fragariae indicates pathogenicity is determined by transcriptional variation in three key races.</title>
        <authorList>
            <person name="Adams T.M."/>
            <person name="Armitage A.D."/>
            <person name="Sobczyk M.K."/>
            <person name="Bates H.J."/>
            <person name="Dunwell J.M."/>
            <person name="Nellist C.F."/>
            <person name="Harrison R.J."/>
        </authorList>
    </citation>
    <scope>NUCLEOTIDE SEQUENCE [LARGE SCALE GENOMIC DNA]</scope>
    <source>
        <strain evidence="3 4">SCRP324</strain>
    </source>
</reference>
<feature type="region of interest" description="Disordered" evidence="2">
    <location>
        <begin position="188"/>
        <end position="227"/>
    </location>
</feature>
<dbReference type="PANTHER" id="PTHR37558">
    <property type="entry name" value="HTH CENPB-TYPE DOMAIN-CONTAINING PROTEIN"/>
    <property type="match status" value="1"/>
</dbReference>
<evidence type="ECO:0000313" key="4">
    <source>
        <dbReference type="Proteomes" id="UP000435112"/>
    </source>
</evidence>
<dbReference type="PANTHER" id="PTHR37558:SF1">
    <property type="entry name" value="HTH CENPB-TYPE DOMAIN-CONTAINING PROTEIN"/>
    <property type="match status" value="1"/>
</dbReference>
<evidence type="ECO:0000256" key="2">
    <source>
        <dbReference type="SAM" id="MobiDB-lite"/>
    </source>
</evidence>
<dbReference type="OrthoDB" id="72637at2759"/>
<dbReference type="AlphaFoldDB" id="A0A6A3HMX3"/>
<comment type="caution">
    <text evidence="3">The sequence shown here is derived from an EMBL/GenBank/DDBJ whole genome shotgun (WGS) entry which is preliminary data.</text>
</comment>
<name>A0A6A3HMX3_9STRA</name>
<gene>
    <name evidence="3" type="ORF">PR002_g26715</name>
</gene>
<dbReference type="EMBL" id="QXFU01003933">
    <property type="protein sequence ID" value="KAE8971779.1"/>
    <property type="molecule type" value="Genomic_DNA"/>
</dbReference>
<feature type="coiled-coil region" evidence="1">
    <location>
        <begin position="253"/>
        <end position="297"/>
    </location>
</feature>
<protein>
    <submittedName>
        <fullName evidence="3">Uncharacterized protein</fullName>
    </submittedName>
</protein>
<organism evidence="3 4">
    <name type="scientific">Phytophthora rubi</name>
    <dbReference type="NCBI Taxonomy" id="129364"/>
    <lineage>
        <taxon>Eukaryota</taxon>
        <taxon>Sar</taxon>
        <taxon>Stramenopiles</taxon>
        <taxon>Oomycota</taxon>
        <taxon>Peronosporomycetes</taxon>
        <taxon>Peronosporales</taxon>
        <taxon>Peronosporaceae</taxon>
        <taxon>Phytophthora</taxon>
    </lineage>
</organism>
<accession>A0A6A3HMX3</accession>
<keyword evidence="1" id="KW-0175">Coiled coil</keyword>
<dbReference type="Proteomes" id="UP000435112">
    <property type="component" value="Unassembled WGS sequence"/>
</dbReference>
<proteinExistence type="predicted"/>
<feature type="region of interest" description="Disordered" evidence="2">
    <location>
        <begin position="1"/>
        <end position="24"/>
    </location>
</feature>
<sequence length="313" mass="35190">MADRDEAAASAPPSAGQVDTPKAGRKTFTAADDISLLRCVNLVRPWEAAVGTANGIMKAFDSVAEKCRAVEGFVKKDGPAIRTRFDRLVRVHRADERSSLRSSGTTEEYEERDVLLEDIVCRMDNWKEKTEQESTMERAKIQGIETSGELMRRLAMDELRGDEEDADDSCAAGDGISVDAERVGHDSQCTCSPAEPQTVGAKDNVGRKRAAPVGSRRSTKPSKREKLSAVRDSIAQAIEHTMSDPSAKYEYLRERLHFEREEAARRIELEEKRMLLEREREVRREAAEQRREQKNQEFMMKLLQIAMGKNADS</sequence>
<evidence type="ECO:0000256" key="1">
    <source>
        <dbReference type="SAM" id="Coils"/>
    </source>
</evidence>